<feature type="region of interest" description="Disordered" evidence="1">
    <location>
        <begin position="527"/>
        <end position="549"/>
    </location>
</feature>
<feature type="region of interest" description="Disordered" evidence="1">
    <location>
        <begin position="273"/>
        <end position="311"/>
    </location>
</feature>
<evidence type="ECO:0000313" key="2">
    <source>
        <dbReference type="EMBL" id="CAD8175225.1"/>
    </source>
</evidence>
<protein>
    <submittedName>
        <fullName evidence="2">Uncharacterized protein</fullName>
    </submittedName>
</protein>
<sequence length="1006" mass="115286">MLGKKQSQCVGFNPFSKYAKEKPSISTKIINKLKSLFQVNLNPSSCIQRELISQQTIYVPVNSEIVGAQTIEQDSIKICHSQSSQRQRRNKYTSFDDHLKEQQSDIVQQNDQSSKVQQKEEKELRKLNSLKKSFDPVLPKDIDNAEIKENKITHPRRKLSSQQYKKRKLDEKKKLVGIKFVHKKQVQDQIQDSINESRIQEVQEQTSDDSLKNNSLLAVGLKGEPQNKEITIVQLNDEKSKQPDPPMLTVNEIIEHQSKGLKKSQSRINLNEQEAKSFSCSPKKLENSSSRKQSDVINKNNEPKESEPQKNNEIIQQQEENKQENNQDEKQLEPQVEPQQTVINFLIQGPVKQDKTQTPSILSNLLNKVIPEEKKTVEQQEKNINNFSDTPLFGFGKSNEGLQGQMLASKINVQSSLFASYDSKELNQQQSSDQSSMQNLQQNQFTFLQNKPNVSEAQQQPSNTESSSSNVNNKKDSLDQQPKIEENKQIYSLFNNISGSQNDQFNTNDQFRPKKQLFQNFLNVAQSTQGEQKDENKQDQTKESIQIQIKPEEQKSVSLFSGIVLQVPDTKNQPEKNNNTITQKEQEQSISPIQSFFKMQTNDNNNKEKPSTGLFGDLLIKQNEKEKINLDVKVEEQPPLLNNVNSVQINKIQDNKDTTNNIVPTSIFGTNSLFNFGNKNNLETPTNQDSKQQQNNSSKPEIQTPLPNSIGLNCQWKSSSDDQKQNNQFNINSEPKQQKPQSPFAFLQQQQPKSEHTKSDNLSSDQIIKSIATPVKPIDNPFLQQSPKIDQEQIDSYFSNHSQQNRVIQDGQIKVQTSLFQSDLFKQQNNGPSMFNFPQYPQQQTQPQPQQLPIQTQVFSFQQIPQQNQFPQQNTLFQTGLNNYMNMSNNGMHNEMEYIEMPQPNQQLQYGQQQQQQLNPFQSILQPSLSAPSTFPTQLQQQISGGFNAVQLFQQNSQPQHDLTSQLFSHNQNNSLFPQDQSKSVNQSQSLNSSFQSRDKKKKQRI</sequence>
<feature type="region of interest" description="Disordered" evidence="1">
    <location>
        <begin position="678"/>
        <end position="764"/>
    </location>
</feature>
<comment type="caution">
    <text evidence="2">The sequence shown here is derived from an EMBL/GenBank/DDBJ whole genome shotgun (WGS) entry which is preliminary data.</text>
</comment>
<dbReference type="AlphaFoldDB" id="A0A8S1VFQ7"/>
<feature type="compositionally biased region" description="Basic and acidic residues" evidence="1">
    <location>
        <begin position="531"/>
        <end position="542"/>
    </location>
</feature>
<feature type="compositionally biased region" description="Low complexity" evidence="1">
    <location>
        <begin position="462"/>
        <end position="472"/>
    </location>
</feature>
<feature type="compositionally biased region" description="Polar residues" evidence="1">
    <location>
        <begin position="705"/>
        <end position="718"/>
    </location>
</feature>
<dbReference type="Proteomes" id="UP000689195">
    <property type="component" value="Unassembled WGS sequence"/>
</dbReference>
<gene>
    <name evidence="2" type="ORF">PPENT_87.1.T0620235</name>
</gene>
<feature type="compositionally biased region" description="Polar residues" evidence="1">
    <location>
        <begin position="725"/>
        <end position="752"/>
    </location>
</feature>
<name>A0A8S1VFQ7_9CILI</name>
<dbReference type="OrthoDB" id="310776at2759"/>
<feature type="compositionally biased region" description="Basic and acidic residues" evidence="1">
    <location>
        <begin position="319"/>
        <end position="332"/>
    </location>
</feature>
<feature type="compositionally biased region" description="Low complexity" evidence="1">
    <location>
        <begin position="687"/>
        <end position="699"/>
    </location>
</feature>
<feature type="compositionally biased region" description="Polar residues" evidence="1">
    <location>
        <begin position="287"/>
        <end position="300"/>
    </location>
</feature>
<reference evidence="2" key="1">
    <citation type="submission" date="2021-01" db="EMBL/GenBank/DDBJ databases">
        <authorList>
            <consortium name="Genoscope - CEA"/>
            <person name="William W."/>
        </authorList>
    </citation>
    <scope>NUCLEOTIDE SEQUENCE</scope>
</reference>
<dbReference type="EMBL" id="CAJJDO010000062">
    <property type="protein sequence ID" value="CAD8175225.1"/>
    <property type="molecule type" value="Genomic_DNA"/>
</dbReference>
<accession>A0A8S1VFQ7</accession>
<evidence type="ECO:0000256" key="1">
    <source>
        <dbReference type="SAM" id="MobiDB-lite"/>
    </source>
</evidence>
<proteinExistence type="predicted"/>
<feature type="region of interest" description="Disordered" evidence="1">
    <location>
        <begin position="971"/>
        <end position="1006"/>
    </location>
</feature>
<feature type="compositionally biased region" description="Basic and acidic residues" evidence="1">
    <location>
        <begin position="473"/>
        <end position="482"/>
    </location>
</feature>
<feature type="region of interest" description="Disordered" evidence="1">
    <location>
        <begin position="453"/>
        <end position="482"/>
    </location>
</feature>
<feature type="compositionally biased region" description="Low complexity" evidence="1">
    <location>
        <begin position="981"/>
        <end position="996"/>
    </location>
</feature>
<feature type="compositionally biased region" description="Basic and acidic residues" evidence="1">
    <location>
        <begin position="301"/>
        <end position="310"/>
    </location>
</feature>
<organism evidence="2 3">
    <name type="scientific">Paramecium pentaurelia</name>
    <dbReference type="NCBI Taxonomy" id="43138"/>
    <lineage>
        <taxon>Eukaryota</taxon>
        <taxon>Sar</taxon>
        <taxon>Alveolata</taxon>
        <taxon>Ciliophora</taxon>
        <taxon>Intramacronucleata</taxon>
        <taxon>Oligohymenophorea</taxon>
        <taxon>Peniculida</taxon>
        <taxon>Parameciidae</taxon>
        <taxon>Paramecium</taxon>
    </lineage>
</organism>
<keyword evidence="3" id="KW-1185">Reference proteome</keyword>
<evidence type="ECO:0000313" key="3">
    <source>
        <dbReference type="Proteomes" id="UP000689195"/>
    </source>
</evidence>
<feature type="region of interest" description="Disordered" evidence="1">
    <location>
        <begin position="318"/>
        <end position="337"/>
    </location>
</feature>
<feature type="region of interest" description="Disordered" evidence="1">
    <location>
        <begin position="569"/>
        <end position="589"/>
    </location>
</feature>
<feature type="compositionally biased region" description="Polar residues" evidence="1">
    <location>
        <begin position="971"/>
        <end position="980"/>
    </location>
</feature>